<dbReference type="STRING" id="1454001.AW08_02913"/>
<feature type="signal peptide" evidence="1">
    <location>
        <begin position="1"/>
        <end position="19"/>
    </location>
</feature>
<name>A0A011M873_9PROT</name>
<dbReference type="Pfam" id="PF20344">
    <property type="entry name" value="DUF6639"/>
    <property type="match status" value="1"/>
</dbReference>
<evidence type="ECO:0000313" key="3">
    <source>
        <dbReference type="Proteomes" id="UP000020218"/>
    </source>
</evidence>
<organism evidence="2 3">
    <name type="scientific">Candidatus Accumulibacter adjunctus</name>
    <dbReference type="NCBI Taxonomy" id="1454001"/>
    <lineage>
        <taxon>Bacteria</taxon>
        <taxon>Pseudomonadati</taxon>
        <taxon>Pseudomonadota</taxon>
        <taxon>Betaproteobacteria</taxon>
        <taxon>Candidatus Accumulibacter</taxon>
    </lineage>
</organism>
<evidence type="ECO:0000256" key="1">
    <source>
        <dbReference type="SAM" id="SignalP"/>
    </source>
</evidence>
<keyword evidence="3" id="KW-1185">Reference proteome</keyword>
<gene>
    <name evidence="2" type="ORF">AW08_02913</name>
</gene>
<feature type="chain" id="PRO_5001461974" evidence="1">
    <location>
        <begin position="20"/>
        <end position="231"/>
    </location>
</feature>
<proteinExistence type="predicted"/>
<sequence>MTPLRCLPLLLLLAVSACAVPGVEPQHDAHRSHDCRSGDVRVDGGTTEDTLAVCAAAHSVSAFFRNIGLPRTAAITVLLVDRMPSENGDNALGCFDPADAQVRVLSLRAASDRGRWLGQSIDRTLYHSLVAHEIAHALAWCNAPDNTLSVRASEYVAYVVMFATMESGRREAILADAPGVRFDREGEISDTFYYLAPSRFGIAAYRHYLRPENGARFLRAVLSGAALPAVD</sequence>
<dbReference type="InterPro" id="IPR046579">
    <property type="entry name" value="DUF6639"/>
</dbReference>
<evidence type="ECO:0000313" key="2">
    <source>
        <dbReference type="EMBL" id="EXI65888.1"/>
    </source>
</evidence>
<dbReference type="Proteomes" id="UP000020218">
    <property type="component" value="Unassembled WGS sequence"/>
</dbReference>
<accession>A0A011M873</accession>
<dbReference type="PATRIC" id="fig|1454001.3.peg.2936"/>
<comment type="caution">
    <text evidence="2">The sequence shown here is derived from an EMBL/GenBank/DDBJ whole genome shotgun (WGS) entry which is preliminary data.</text>
</comment>
<protein>
    <submittedName>
        <fullName evidence="2">Uncharacterized protein</fullName>
    </submittedName>
</protein>
<reference evidence="2" key="1">
    <citation type="submission" date="2014-02" db="EMBL/GenBank/DDBJ databases">
        <title>Expanding our view of genomic diversity in Candidatus Accumulibacter clades.</title>
        <authorList>
            <person name="Skennerton C.T."/>
            <person name="Barr J.J."/>
            <person name="Slater F.R."/>
            <person name="Bond P.L."/>
            <person name="Tyson G.W."/>
        </authorList>
    </citation>
    <scope>NUCLEOTIDE SEQUENCE [LARGE SCALE GENOMIC DNA]</scope>
</reference>
<dbReference type="EMBL" id="JFAX01000018">
    <property type="protein sequence ID" value="EXI65888.1"/>
    <property type="molecule type" value="Genomic_DNA"/>
</dbReference>
<keyword evidence="1" id="KW-0732">Signal</keyword>
<dbReference type="PROSITE" id="PS51257">
    <property type="entry name" value="PROKAR_LIPOPROTEIN"/>
    <property type="match status" value="1"/>
</dbReference>
<dbReference type="AlphaFoldDB" id="A0A011M873"/>